<dbReference type="GO" id="GO:0071036">
    <property type="term" value="P:nuclear polyadenylation-dependent snoRNA catabolic process"/>
    <property type="evidence" value="ECO:0007669"/>
    <property type="project" value="TreeGrafter"/>
</dbReference>
<evidence type="ECO:0000256" key="5">
    <source>
        <dbReference type="ARBA" id="ARBA00022833"/>
    </source>
</evidence>
<sequence length="484" mass="55400">MEELASSSDSDTNSEEYSKEVEEELYSVLHHNDFSQGIPPELLDKYSITTNRENEFVISLKPAKDSKTNTEDLKKEIVVNDSSSVSSSEDDIVVVETNGSTPALTSNSSKNKVFERVVIEEDENSDGSSSIEIIEMSKKRKHSGDSESSVISLSSDGENLDFSINTTGGHVYDSDGNVSDVIEKSGFKWATVASPTSWTKEMRKYYNSPCNKLRYFDHKKIRQGINKGGSEEWYISHRDRYPEKRWTPRCDICRQTDHIARNCPKQEPTCHMCGVQGHTNQECPNSICLQCGTRNNQYSSSCRHCMHMLQRPCFNCNQTGHESRFCPEKWREFHSTVDGPVVKTKPAENGHLMCCNCGATNHAYEACNQNYLSNQTKTLSAYDWLHGKRSHDDWRYNGFGPSPRNWRSPSKRQRFSHEDSFGGNRSNEPDFARDSDHHLPPFFQTPIPSWYLNRTQKPRKSKSLKRKDRRRKNGKNKSPGINFR</sequence>
<dbReference type="InterPro" id="IPR001878">
    <property type="entry name" value="Znf_CCHC"/>
</dbReference>
<feature type="domain" description="CCHC-type" evidence="11">
    <location>
        <begin position="313"/>
        <end position="328"/>
    </location>
</feature>
<reference evidence="12" key="1">
    <citation type="journal article" date="2014" name="PLoS ONE">
        <title>Transcriptome-Based Identification of ABC Transporters in the Western Tarnished Plant Bug Lygus hesperus.</title>
        <authorList>
            <person name="Hull J.J."/>
            <person name="Chaney K."/>
            <person name="Geib S.M."/>
            <person name="Fabrick J.A."/>
            <person name="Brent C.S."/>
            <person name="Walsh D."/>
            <person name="Lavine L.C."/>
        </authorList>
    </citation>
    <scope>NUCLEOTIDE SEQUENCE</scope>
</reference>
<dbReference type="GO" id="GO:0071039">
    <property type="term" value="P:nuclear polyadenylation-dependent CUT catabolic process"/>
    <property type="evidence" value="ECO:0007669"/>
    <property type="project" value="TreeGrafter"/>
</dbReference>
<dbReference type="GO" id="GO:0071038">
    <property type="term" value="P:TRAMP-dependent tRNA surveillance pathway"/>
    <property type="evidence" value="ECO:0007669"/>
    <property type="project" value="TreeGrafter"/>
</dbReference>
<feature type="compositionally biased region" description="Basic residues" evidence="10">
    <location>
        <begin position="456"/>
        <end position="475"/>
    </location>
</feature>
<feature type="region of interest" description="Disordered" evidence="10">
    <location>
        <begin position="396"/>
        <end position="484"/>
    </location>
</feature>
<name>A0A0A9WB00_LYGHE</name>
<dbReference type="SMART" id="SM00343">
    <property type="entry name" value="ZnF_C2HC"/>
    <property type="match status" value="3"/>
</dbReference>
<evidence type="ECO:0000256" key="1">
    <source>
        <dbReference type="ARBA" id="ARBA00004123"/>
    </source>
</evidence>
<protein>
    <recommendedName>
        <fullName evidence="7">Zinc finger CCHC domain-containing protein 7</fullName>
    </recommendedName>
    <alternativeName>
        <fullName evidence="8">TRAMP-like complex RNA-binding factor ZCCHC7</fullName>
    </alternativeName>
</protein>
<feature type="domain" description="CCHC-type" evidence="11">
    <location>
        <begin position="270"/>
        <end position="285"/>
    </location>
</feature>
<evidence type="ECO:0000256" key="9">
    <source>
        <dbReference type="PROSITE-ProRule" id="PRU00047"/>
    </source>
</evidence>
<evidence type="ECO:0000259" key="11">
    <source>
        <dbReference type="PROSITE" id="PS50158"/>
    </source>
</evidence>
<dbReference type="GO" id="GO:0071035">
    <property type="term" value="P:nuclear polyadenylation-dependent rRNA catabolic process"/>
    <property type="evidence" value="ECO:0007669"/>
    <property type="project" value="TreeGrafter"/>
</dbReference>
<organism evidence="12">
    <name type="scientific">Lygus hesperus</name>
    <name type="common">Western plant bug</name>
    <dbReference type="NCBI Taxonomy" id="30085"/>
    <lineage>
        <taxon>Eukaryota</taxon>
        <taxon>Metazoa</taxon>
        <taxon>Ecdysozoa</taxon>
        <taxon>Arthropoda</taxon>
        <taxon>Hexapoda</taxon>
        <taxon>Insecta</taxon>
        <taxon>Pterygota</taxon>
        <taxon>Neoptera</taxon>
        <taxon>Paraneoptera</taxon>
        <taxon>Hemiptera</taxon>
        <taxon>Heteroptera</taxon>
        <taxon>Panheteroptera</taxon>
        <taxon>Cimicomorpha</taxon>
        <taxon>Miridae</taxon>
        <taxon>Mirini</taxon>
        <taxon>Lygus</taxon>
    </lineage>
</organism>
<evidence type="ECO:0000256" key="3">
    <source>
        <dbReference type="ARBA" id="ARBA00022737"/>
    </source>
</evidence>
<dbReference type="GO" id="GO:0008270">
    <property type="term" value="F:zinc ion binding"/>
    <property type="evidence" value="ECO:0007669"/>
    <property type="project" value="UniProtKB-KW"/>
</dbReference>
<dbReference type="PANTHER" id="PTHR46543:SF1">
    <property type="entry name" value="ZINC FINGER CCHC DOMAIN-CONTAINING PROTEIN 7"/>
    <property type="match status" value="1"/>
</dbReference>
<dbReference type="Gene3D" id="4.10.60.10">
    <property type="entry name" value="Zinc finger, CCHC-type"/>
    <property type="match status" value="2"/>
</dbReference>
<evidence type="ECO:0000256" key="8">
    <source>
        <dbReference type="ARBA" id="ARBA00043023"/>
    </source>
</evidence>
<dbReference type="AlphaFoldDB" id="A0A0A9WB00"/>
<feature type="region of interest" description="Disordered" evidence="10">
    <location>
        <begin position="1"/>
        <end position="21"/>
    </location>
</feature>
<evidence type="ECO:0000256" key="7">
    <source>
        <dbReference type="ARBA" id="ARBA00041190"/>
    </source>
</evidence>
<keyword evidence="3" id="KW-0677">Repeat</keyword>
<evidence type="ECO:0000256" key="4">
    <source>
        <dbReference type="ARBA" id="ARBA00022771"/>
    </source>
</evidence>
<evidence type="ECO:0000256" key="2">
    <source>
        <dbReference type="ARBA" id="ARBA00022723"/>
    </source>
</evidence>
<dbReference type="InterPro" id="IPR051644">
    <property type="entry name" value="TRAMP_AT-DNA-binding"/>
</dbReference>
<dbReference type="SUPFAM" id="SSF57756">
    <property type="entry name" value="Retrovirus zinc finger-like domains"/>
    <property type="match status" value="1"/>
</dbReference>
<keyword evidence="4 9" id="KW-0863">Zinc-finger</keyword>
<proteinExistence type="predicted"/>
<dbReference type="PANTHER" id="PTHR46543">
    <property type="entry name" value="ZINC FINGER CCHC DOMAIN-CONTAINING PROTEIN 7"/>
    <property type="match status" value="1"/>
</dbReference>
<gene>
    <name evidence="12" type="primary">zcchc7</name>
    <name evidence="12" type="ORF">CM83_46511</name>
</gene>
<dbReference type="EMBL" id="GBHO01039926">
    <property type="protein sequence ID" value="JAG03678.1"/>
    <property type="molecule type" value="Transcribed_RNA"/>
</dbReference>
<dbReference type="GO" id="GO:0071037">
    <property type="term" value="P:nuclear polyadenylation-dependent snRNA catabolic process"/>
    <property type="evidence" value="ECO:0007669"/>
    <property type="project" value="TreeGrafter"/>
</dbReference>
<dbReference type="PROSITE" id="PS50158">
    <property type="entry name" value="ZF_CCHC"/>
    <property type="match status" value="2"/>
</dbReference>
<keyword evidence="6" id="KW-0539">Nucleus</keyword>
<accession>A0A0A9WB00</accession>
<feature type="compositionally biased region" description="Polar residues" evidence="10">
    <location>
        <begin position="1"/>
        <end position="11"/>
    </location>
</feature>
<feature type="compositionally biased region" description="Basic and acidic residues" evidence="10">
    <location>
        <begin position="427"/>
        <end position="439"/>
    </location>
</feature>
<dbReference type="GO" id="GO:0071031">
    <property type="term" value="P:nuclear mRNA surveillance of mRNA 3'-end processing"/>
    <property type="evidence" value="ECO:0007669"/>
    <property type="project" value="TreeGrafter"/>
</dbReference>
<evidence type="ECO:0000313" key="12">
    <source>
        <dbReference type="EMBL" id="JAG03678.1"/>
    </source>
</evidence>
<evidence type="ECO:0000256" key="6">
    <source>
        <dbReference type="ARBA" id="ARBA00023242"/>
    </source>
</evidence>
<dbReference type="GO" id="GO:0031499">
    <property type="term" value="C:TRAMP complex"/>
    <property type="evidence" value="ECO:0007669"/>
    <property type="project" value="TreeGrafter"/>
</dbReference>
<reference evidence="12" key="2">
    <citation type="submission" date="2014-07" db="EMBL/GenBank/DDBJ databases">
        <authorList>
            <person name="Hull J."/>
        </authorList>
    </citation>
    <scope>NUCLEOTIDE SEQUENCE</scope>
</reference>
<keyword evidence="2" id="KW-0479">Metal-binding</keyword>
<dbReference type="GO" id="GO:0003723">
    <property type="term" value="F:RNA binding"/>
    <property type="evidence" value="ECO:0007669"/>
    <property type="project" value="TreeGrafter"/>
</dbReference>
<dbReference type="InterPro" id="IPR036875">
    <property type="entry name" value="Znf_CCHC_sf"/>
</dbReference>
<keyword evidence="5" id="KW-0862">Zinc</keyword>
<comment type="subcellular location">
    <subcellularLocation>
        <location evidence="1">Nucleus</location>
    </subcellularLocation>
</comment>
<evidence type="ECO:0000256" key="10">
    <source>
        <dbReference type="SAM" id="MobiDB-lite"/>
    </source>
</evidence>